<dbReference type="SMART" id="SM00283">
    <property type="entry name" value="MA"/>
    <property type="match status" value="1"/>
</dbReference>
<comment type="caution">
    <text evidence="9">The sequence shown here is derived from an EMBL/GenBank/DDBJ whole genome shotgun (WGS) entry which is preliminary data.</text>
</comment>
<keyword evidence="2" id="KW-0488">Methylation</keyword>
<feature type="domain" description="Methyl-accepting transducer" evidence="7">
    <location>
        <begin position="486"/>
        <end position="715"/>
    </location>
</feature>
<feature type="domain" description="HAMP" evidence="8">
    <location>
        <begin position="210"/>
        <end position="265"/>
    </location>
</feature>
<dbReference type="GO" id="GO:0005886">
    <property type="term" value="C:plasma membrane"/>
    <property type="evidence" value="ECO:0007669"/>
    <property type="project" value="TreeGrafter"/>
</dbReference>
<name>A0A251X8P7_9GAMM</name>
<evidence type="ECO:0000313" key="9">
    <source>
        <dbReference type="EMBL" id="OUD14310.1"/>
    </source>
</evidence>
<dbReference type="Gene3D" id="6.10.340.10">
    <property type="match status" value="1"/>
</dbReference>
<dbReference type="InterPro" id="IPR035965">
    <property type="entry name" value="PAS-like_dom_sf"/>
</dbReference>
<dbReference type="GO" id="GO:0007165">
    <property type="term" value="P:signal transduction"/>
    <property type="evidence" value="ECO:0007669"/>
    <property type="project" value="UniProtKB-KW"/>
</dbReference>
<reference evidence="9 10" key="1">
    <citation type="submission" date="2016-12" db="EMBL/GenBank/DDBJ databases">
        <title>Thioflexothrix psekupsii D3 genome sequencing and assembly.</title>
        <authorList>
            <person name="Fomenkov A."/>
            <person name="Vincze T."/>
            <person name="Grabovich M."/>
            <person name="Anton B.P."/>
            <person name="Dubinina G."/>
            <person name="Orlova M."/>
            <person name="Belousova E."/>
            <person name="Roberts R.J."/>
        </authorList>
    </citation>
    <scope>NUCLEOTIDE SEQUENCE [LARGE SCALE GENOMIC DNA]</scope>
    <source>
        <strain evidence="9">D3</strain>
    </source>
</reference>
<dbReference type="GO" id="GO:0006935">
    <property type="term" value="P:chemotaxis"/>
    <property type="evidence" value="ECO:0007669"/>
    <property type="project" value="TreeGrafter"/>
</dbReference>
<comment type="similarity">
    <text evidence="4">Belongs to the methyl-accepting chemotaxis (MCP) protein family.</text>
</comment>
<dbReference type="Pfam" id="PF00015">
    <property type="entry name" value="MCPsignal"/>
    <property type="match status" value="1"/>
</dbReference>
<evidence type="ECO:0000256" key="6">
    <source>
        <dbReference type="SAM" id="Phobius"/>
    </source>
</evidence>
<evidence type="ECO:0000256" key="4">
    <source>
        <dbReference type="ARBA" id="ARBA00029447"/>
    </source>
</evidence>
<dbReference type="InterPro" id="IPR051310">
    <property type="entry name" value="MCP_chemotaxis"/>
</dbReference>
<dbReference type="SUPFAM" id="SSF55785">
    <property type="entry name" value="PYP-like sensor domain (PAS domain)"/>
    <property type="match status" value="1"/>
</dbReference>
<keyword evidence="6" id="KW-0812">Transmembrane</keyword>
<dbReference type="PROSITE" id="PS50885">
    <property type="entry name" value="HAMP"/>
    <property type="match status" value="1"/>
</dbReference>
<accession>A0A251X8P7</accession>
<dbReference type="PANTHER" id="PTHR43531">
    <property type="entry name" value="PROTEIN ICFG"/>
    <property type="match status" value="1"/>
</dbReference>
<evidence type="ECO:0000256" key="5">
    <source>
        <dbReference type="PROSITE-ProRule" id="PRU00284"/>
    </source>
</evidence>
<dbReference type="InterPro" id="IPR004089">
    <property type="entry name" value="MCPsignal_dom"/>
</dbReference>
<proteinExistence type="inferred from homology"/>
<evidence type="ECO:0000259" key="8">
    <source>
        <dbReference type="PROSITE" id="PS50885"/>
    </source>
</evidence>
<evidence type="ECO:0008006" key="11">
    <source>
        <dbReference type="Google" id="ProtNLM"/>
    </source>
</evidence>
<evidence type="ECO:0000256" key="3">
    <source>
        <dbReference type="ARBA" id="ARBA00023224"/>
    </source>
</evidence>
<evidence type="ECO:0000259" key="7">
    <source>
        <dbReference type="PROSITE" id="PS50111"/>
    </source>
</evidence>
<dbReference type="PROSITE" id="PS50111">
    <property type="entry name" value="CHEMOTAXIS_TRANSDUC_2"/>
    <property type="match status" value="1"/>
</dbReference>
<dbReference type="EMBL" id="MSLT01000012">
    <property type="protein sequence ID" value="OUD14310.1"/>
    <property type="molecule type" value="Genomic_DNA"/>
</dbReference>
<dbReference type="AlphaFoldDB" id="A0A251X8P7"/>
<dbReference type="InterPro" id="IPR013767">
    <property type="entry name" value="PAS_fold"/>
</dbReference>
<dbReference type="CDD" id="cd11386">
    <property type="entry name" value="MCP_signal"/>
    <property type="match status" value="1"/>
</dbReference>
<dbReference type="SMART" id="SM00304">
    <property type="entry name" value="HAMP"/>
    <property type="match status" value="2"/>
</dbReference>
<dbReference type="Gene3D" id="1.10.287.950">
    <property type="entry name" value="Methyl-accepting chemotaxis protein"/>
    <property type="match status" value="1"/>
</dbReference>
<dbReference type="PANTHER" id="PTHR43531:SF14">
    <property type="entry name" value="METHYL-ACCEPTING CHEMOTAXIS PROTEIN I-RELATED"/>
    <property type="match status" value="1"/>
</dbReference>
<organism evidence="9 10">
    <name type="scientific">Thioflexithrix psekupsensis</name>
    <dbReference type="NCBI Taxonomy" id="1570016"/>
    <lineage>
        <taxon>Bacteria</taxon>
        <taxon>Pseudomonadati</taxon>
        <taxon>Pseudomonadota</taxon>
        <taxon>Gammaproteobacteria</taxon>
        <taxon>Thiotrichales</taxon>
        <taxon>Thioflexithrix</taxon>
    </lineage>
</organism>
<dbReference type="FunFam" id="1.10.287.950:FF:000001">
    <property type="entry name" value="Methyl-accepting chemotaxis sensory transducer"/>
    <property type="match status" value="1"/>
</dbReference>
<dbReference type="GO" id="GO:0004888">
    <property type="term" value="F:transmembrane signaling receptor activity"/>
    <property type="evidence" value="ECO:0007669"/>
    <property type="project" value="TreeGrafter"/>
</dbReference>
<dbReference type="Pfam" id="PF00989">
    <property type="entry name" value="PAS"/>
    <property type="match status" value="1"/>
</dbReference>
<keyword evidence="3 5" id="KW-0807">Transducer</keyword>
<dbReference type="Proteomes" id="UP000194798">
    <property type="component" value="Unassembled WGS sequence"/>
</dbReference>
<keyword evidence="6" id="KW-0472">Membrane</keyword>
<gene>
    <name evidence="9" type="ORF">TPSD3_08280</name>
</gene>
<dbReference type="InterPro" id="IPR003660">
    <property type="entry name" value="HAMP_dom"/>
</dbReference>
<evidence type="ECO:0000256" key="1">
    <source>
        <dbReference type="ARBA" id="ARBA00004370"/>
    </source>
</evidence>
<sequence length="734" mass="81502">MIIFRRLQTKFIFILGCFMTFMLIAVLGTLVIVNSQTSDAAAIGIAARQQTLILTIQNQTNTLILALESQSSTTEKMATLSHSIALFSHSLQALLHGGKAEDTNGELIELPMSPALVKEKLLSVEQHWQLSEKALQYLISPHLNLFSDNYYDALDILRDNWVAIFESSQQAAAILEKLSNQKVYTLKIILLSTLALTIIASLFTLWLGKRTLIRPMTMMIHAMQCISQAEQIDFKRRLPDFGVDEVGDVARLVNDICEKLQFAYDETQASHAAMSRIKQALDNAATGAFIIDTRETLIYCNKAAELILNKNLKENTAESLINQPFSQLKTHLIGTFPNSLSAITHSFSTRLTLAHTELACKITPVLDQKQQQLGWVMEWRDITVEVLIEQEINHVVTAAAQGNFSARIQVDNKRGFFLTLSQRMNEILTANQTILTALNTLFEKMAAGYLTETLQGDFHGSLAVLMQNINLTMTKLNQTLSLIQHSASEVDEAADTISADSDVLNAQTNQHAASLEEIAASIEQMTGSMQQNAAYSQELRQLAQQALEKTQQGNTVVNDTINAMSGIAESSRRVADITTLIDEIAFQTNLLALNAAVEAARAGDHGRSFAVVASEVRQLAQRSAAAAKDIRHLIQESTHRIDRGYALTRQSETTLGDIQQIYQRVLQMVQDIANSSMEQSEGIQLINRAIAQMDQLTQQNVTLVENANKTSLLMKNQANQLNELTQFFKLNDHQ</sequence>
<dbReference type="RefSeq" id="WP_245391569.1">
    <property type="nucleotide sequence ID" value="NZ_MSLT01000012.1"/>
</dbReference>
<dbReference type="GO" id="GO:0006355">
    <property type="term" value="P:regulation of DNA-templated transcription"/>
    <property type="evidence" value="ECO:0007669"/>
    <property type="project" value="InterPro"/>
</dbReference>
<feature type="transmembrane region" description="Helical" evidence="6">
    <location>
        <begin position="188"/>
        <end position="208"/>
    </location>
</feature>
<evidence type="ECO:0000313" key="10">
    <source>
        <dbReference type="Proteomes" id="UP000194798"/>
    </source>
</evidence>
<feature type="transmembrane region" description="Helical" evidence="6">
    <location>
        <begin position="12"/>
        <end position="33"/>
    </location>
</feature>
<keyword evidence="6" id="KW-1133">Transmembrane helix</keyword>
<comment type="subcellular location">
    <subcellularLocation>
        <location evidence="1">Membrane</location>
    </subcellularLocation>
</comment>
<keyword evidence="10" id="KW-1185">Reference proteome</keyword>
<evidence type="ECO:0000256" key="2">
    <source>
        <dbReference type="ARBA" id="ARBA00022481"/>
    </source>
</evidence>
<protein>
    <recommendedName>
        <fullName evidence="11">HAMP domain-containing protein</fullName>
    </recommendedName>
</protein>
<dbReference type="Gene3D" id="3.30.450.20">
    <property type="entry name" value="PAS domain"/>
    <property type="match status" value="1"/>
</dbReference>
<dbReference type="SUPFAM" id="SSF58104">
    <property type="entry name" value="Methyl-accepting chemotaxis protein (MCP) signaling domain"/>
    <property type="match status" value="1"/>
</dbReference>